<dbReference type="InterPro" id="IPR019642">
    <property type="entry name" value="DUF2507"/>
</dbReference>
<dbReference type="SUPFAM" id="SSF111126">
    <property type="entry name" value="Ligand-binding domain in the NO signalling and Golgi transport"/>
    <property type="match status" value="1"/>
</dbReference>
<keyword evidence="2" id="KW-1185">Reference proteome</keyword>
<accession>A0A840DNB1</accession>
<dbReference type="PANTHER" id="PTHR35090:SF1">
    <property type="entry name" value="SLR0144 PROTEIN"/>
    <property type="match status" value="1"/>
</dbReference>
<gene>
    <name evidence="1" type="ORF">GGR02_000924</name>
</gene>
<dbReference type="EMBL" id="JACIDE010000005">
    <property type="protein sequence ID" value="MBB4073163.1"/>
    <property type="molecule type" value="Genomic_DNA"/>
</dbReference>
<evidence type="ECO:0000313" key="1">
    <source>
        <dbReference type="EMBL" id="MBB4073163.1"/>
    </source>
</evidence>
<dbReference type="Pfam" id="PF10702">
    <property type="entry name" value="DUF2507"/>
    <property type="match status" value="1"/>
</dbReference>
<evidence type="ECO:0000313" key="2">
    <source>
        <dbReference type="Proteomes" id="UP000559598"/>
    </source>
</evidence>
<organism evidence="1 2">
    <name type="scientific">Anoxybacteroides voinovskiense</name>
    <dbReference type="NCBI Taxonomy" id="230470"/>
    <lineage>
        <taxon>Bacteria</taxon>
        <taxon>Bacillati</taxon>
        <taxon>Bacillota</taxon>
        <taxon>Bacilli</taxon>
        <taxon>Bacillales</taxon>
        <taxon>Anoxybacillaceae</taxon>
        <taxon>Anoxybacteroides</taxon>
    </lineage>
</organism>
<dbReference type="AlphaFoldDB" id="A0A840DNB1"/>
<name>A0A840DNB1_9BACL</name>
<dbReference type="InterPro" id="IPR024096">
    <property type="entry name" value="NO_sig/Golgi_transp_ligand-bd"/>
</dbReference>
<proteinExistence type="predicted"/>
<reference evidence="1 2" key="1">
    <citation type="submission" date="2020-08" db="EMBL/GenBank/DDBJ databases">
        <title>Genomic Encyclopedia of Type Strains, Phase IV (KMG-IV): sequencing the most valuable type-strain genomes for metagenomic binning, comparative biology and taxonomic classification.</title>
        <authorList>
            <person name="Goeker M."/>
        </authorList>
    </citation>
    <scope>NUCLEOTIDE SEQUENCE [LARGE SCALE GENOMIC DNA]</scope>
    <source>
        <strain evidence="1 2">DSM 17075</strain>
    </source>
</reference>
<sequence length="158" mass="18172">MKNVSFQQQYETLESITVPSFGYELLRNVLLPDLLGKETASILYWAGKRLARQYPLDTFEEIIAFFAKAGWGALTIIKERRDELEVELAGELVAARMSMNDDCSFSLEAGFLAQQIEQQKRCITEAYEQPKKRAKKVIFTIKWDQKDAVLEETRSPVE</sequence>
<comment type="caution">
    <text evidence="1">The sequence shown here is derived from an EMBL/GenBank/DDBJ whole genome shotgun (WGS) entry which is preliminary data.</text>
</comment>
<dbReference type="Gene3D" id="3.30.1380.20">
    <property type="entry name" value="Trafficking protein particle complex subunit 3"/>
    <property type="match status" value="1"/>
</dbReference>
<dbReference type="RefSeq" id="WP_183183544.1">
    <property type="nucleotide sequence ID" value="NZ_BMNP01000014.1"/>
</dbReference>
<protein>
    <submittedName>
        <fullName evidence="1">Putative hydrocarbon binding protein</fullName>
    </submittedName>
</protein>
<dbReference type="PANTHER" id="PTHR35090">
    <property type="entry name" value="DNA-DIRECTED RNA POLYMERASE SUBUNIT I"/>
    <property type="match status" value="1"/>
</dbReference>
<dbReference type="Proteomes" id="UP000559598">
    <property type="component" value="Unassembled WGS sequence"/>
</dbReference>